<evidence type="ECO:0000256" key="1">
    <source>
        <dbReference type="ARBA" id="ARBA00004613"/>
    </source>
</evidence>
<dbReference type="Gene3D" id="2.10.90.10">
    <property type="entry name" value="Cystine-knot cytokines"/>
    <property type="match status" value="1"/>
</dbReference>
<dbReference type="GO" id="GO:0005615">
    <property type="term" value="C:extracellular space"/>
    <property type="evidence" value="ECO:0007669"/>
    <property type="project" value="UniProtKB-KW"/>
</dbReference>
<evidence type="ECO:0000256" key="10">
    <source>
        <dbReference type="ARBA" id="ARBA00079940"/>
    </source>
</evidence>
<feature type="compositionally biased region" description="Basic residues" evidence="12">
    <location>
        <begin position="275"/>
        <end position="293"/>
    </location>
</feature>
<dbReference type="InterPro" id="IPR001111">
    <property type="entry name" value="TGF-b_propeptide"/>
</dbReference>
<organism evidence="15">
    <name type="scientific">Nyssomyia neivai</name>
    <dbReference type="NCBI Taxonomy" id="330878"/>
    <lineage>
        <taxon>Eukaryota</taxon>
        <taxon>Metazoa</taxon>
        <taxon>Ecdysozoa</taxon>
        <taxon>Arthropoda</taxon>
        <taxon>Hexapoda</taxon>
        <taxon>Insecta</taxon>
        <taxon>Pterygota</taxon>
        <taxon>Neoptera</taxon>
        <taxon>Endopterygota</taxon>
        <taxon>Diptera</taxon>
        <taxon>Nematocera</taxon>
        <taxon>Psychodoidea</taxon>
        <taxon>Psychodidae</taxon>
        <taxon>Nyssomyia</taxon>
    </lineage>
</organism>
<evidence type="ECO:0000256" key="3">
    <source>
        <dbReference type="ARBA" id="ARBA00022514"/>
    </source>
</evidence>
<dbReference type="InterPro" id="IPR015615">
    <property type="entry name" value="TGF-beta-rel"/>
</dbReference>
<dbReference type="Pfam" id="PF00019">
    <property type="entry name" value="TGF_beta"/>
    <property type="match status" value="1"/>
</dbReference>
<comment type="similarity">
    <text evidence="2 11">Belongs to the TGF-beta family.</text>
</comment>
<dbReference type="FunFam" id="2.60.120.970:FF:000030">
    <property type="entry name" value="Glass bottom boat"/>
    <property type="match status" value="1"/>
</dbReference>
<dbReference type="GO" id="GO:0008083">
    <property type="term" value="F:growth factor activity"/>
    <property type="evidence" value="ECO:0007669"/>
    <property type="project" value="UniProtKB-KW"/>
</dbReference>
<evidence type="ECO:0000313" key="15">
    <source>
        <dbReference type="EMBL" id="JAV06468.1"/>
    </source>
</evidence>
<feature type="domain" description="TGF-beta family profile" evidence="14">
    <location>
        <begin position="289"/>
        <end position="411"/>
    </location>
</feature>
<evidence type="ECO:0000256" key="13">
    <source>
        <dbReference type="SAM" id="SignalP"/>
    </source>
</evidence>
<evidence type="ECO:0000256" key="11">
    <source>
        <dbReference type="RuleBase" id="RU000354"/>
    </source>
</evidence>
<dbReference type="PROSITE" id="PS51362">
    <property type="entry name" value="TGF_BETA_2"/>
    <property type="match status" value="1"/>
</dbReference>
<dbReference type="InterPro" id="IPR001839">
    <property type="entry name" value="TGF-b_C"/>
</dbReference>
<dbReference type="GO" id="GO:0032502">
    <property type="term" value="P:developmental process"/>
    <property type="evidence" value="ECO:0007669"/>
    <property type="project" value="UniProtKB-ARBA"/>
</dbReference>
<evidence type="ECO:0000256" key="5">
    <source>
        <dbReference type="ARBA" id="ARBA00022729"/>
    </source>
</evidence>
<evidence type="ECO:0000259" key="14">
    <source>
        <dbReference type="PROSITE" id="PS51362"/>
    </source>
</evidence>
<feature type="region of interest" description="Disordered" evidence="12">
    <location>
        <begin position="275"/>
        <end position="300"/>
    </location>
</feature>
<comment type="subcellular location">
    <subcellularLocation>
        <location evidence="1">Secreted</location>
    </subcellularLocation>
</comment>
<dbReference type="PROSITE" id="PS00250">
    <property type="entry name" value="TGF_BETA_1"/>
    <property type="match status" value="1"/>
</dbReference>
<dbReference type="SMART" id="SM00204">
    <property type="entry name" value="TGFB"/>
    <property type="match status" value="1"/>
</dbReference>
<dbReference type="CDD" id="cd13761">
    <property type="entry name" value="TGF_beta_BMP5_like"/>
    <property type="match status" value="1"/>
</dbReference>
<evidence type="ECO:0000256" key="4">
    <source>
        <dbReference type="ARBA" id="ARBA00022525"/>
    </source>
</evidence>
<dbReference type="InterPro" id="IPR029034">
    <property type="entry name" value="Cystine-knot_cytokine"/>
</dbReference>
<sequence length="411" mass="47494">MNSVLCSLVVLLIIRITLASLSGIYVDNGVDQTVMHRTLSQDDQQEVEHEILELLGLPDRPRRRHIHPSLRKSAPQFLMDVYRRLSEDTERTRMARSTDEFDNLITDQDQMAIDQSDIIMTFLNKNHHVSEVRHERGRRLWFDVSEVSRDSTLMMAELRIYQKPGKWKGTSKTFTITVHSIIRLNGQRELQVLSSVNTTADYFGWLEMNVTEGLALWVADPAQNKGLYISAHSTDRPDHEVKLEDIGLVNTKGDDEYQPFMVGFFKGQEIIQPTRHRRIKRSPSKRSHRRKSENRHPLIDTRPNYDHKSCQIQTLYVSFKDLQWQDWIIAPEGYGAFYCSGECNFPLNAHMNATNHAIVQTLVHLMYPTKVPKPCCAPTKLSPISVLYFLDESNVNLKKYKNMVVKSCGCH</sequence>
<evidence type="ECO:0000256" key="8">
    <source>
        <dbReference type="ARBA" id="ARBA00023180"/>
    </source>
</evidence>
<evidence type="ECO:0000256" key="7">
    <source>
        <dbReference type="ARBA" id="ARBA00023157"/>
    </source>
</evidence>
<accession>A0A1L8DJ25</accession>
<keyword evidence="5 13" id="KW-0732">Signal</keyword>
<keyword evidence="8" id="KW-0325">Glycoprotein</keyword>
<dbReference type="AlphaFoldDB" id="A0A1L8DJ25"/>
<dbReference type="FunFam" id="2.10.90.10:FF:000003">
    <property type="entry name" value="Bone morphogenetic protein 5"/>
    <property type="match status" value="1"/>
</dbReference>
<protein>
    <recommendedName>
        <fullName evidence="9">Protein 60A</fullName>
    </recommendedName>
    <alternativeName>
        <fullName evidence="10">Protein glass bottom boat</fullName>
    </alternativeName>
</protein>
<dbReference type="EMBL" id="GFDF01007616">
    <property type="protein sequence ID" value="JAV06468.1"/>
    <property type="molecule type" value="Transcribed_RNA"/>
</dbReference>
<evidence type="ECO:0000256" key="12">
    <source>
        <dbReference type="SAM" id="MobiDB-lite"/>
    </source>
</evidence>
<dbReference type="InterPro" id="IPR017948">
    <property type="entry name" value="TGFb_CS"/>
</dbReference>
<reference evidence="15" key="1">
    <citation type="submission" date="2016-12" db="EMBL/GenBank/DDBJ databases">
        <title>An insight into the sialome and mialome of the sand fly, Nyssomyia neivai.</title>
        <authorList>
            <person name="Sebastian V."/>
            <person name="Goulart T.M."/>
            <person name="Oliveira W."/>
            <person name="Calvo E."/>
            <person name="Oliveira L.F."/>
            <person name="Pinto M.C."/>
            <person name="Rosselino A.M."/>
            <person name="Ribeiro J.M."/>
        </authorList>
    </citation>
    <scope>NUCLEOTIDE SEQUENCE</scope>
</reference>
<name>A0A1L8DJ25_9DIPT</name>
<keyword evidence="6 11" id="KW-0339">Growth factor</keyword>
<dbReference type="PANTHER" id="PTHR11848">
    <property type="entry name" value="TGF-BETA FAMILY"/>
    <property type="match status" value="1"/>
</dbReference>
<dbReference type="GO" id="GO:0005125">
    <property type="term" value="F:cytokine activity"/>
    <property type="evidence" value="ECO:0007669"/>
    <property type="project" value="UniProtKB-KW"/>
</dbReference>
<keyword evidence="3" id="KW-0202">Cytokine</keyword>
<feature type="signal peptide" evidence="13">
    <location>
        <begin position="1"/>
        <end position="19"/>
    </location>
</feature>
<keyword evidence="7" id="KW-1015">Disulfide bond</keyword>
<proteinExistence type="inferred from homology"/>
<feature type="chain" id="PRO_5009875495" description="Protein 60A" evidence="13">
    <location>
        <begin position="20"/>
        <end position="411"/>
    </location>
</feature>
<evidence type="ECO:0000256" key="2">
    <source>
        <dbReference type="ARBA" id="ARBA00006656"/>
    </source>
</evidence>
<dbReference type="Gene3D" id="2.60.120.970">
    <property type="match status" value="1"/>
</dbReference>
<evidence type="ECO:0000256" key="6">
    <source>
        <dbReference type="ARBA" id="ARBA00023030"/>
    </source>
</evidence>
<dbReference type="PANTHER" id="PTHR11848:SF310">
    <property type="entry name" value="PROTEIN 60A-RELATED"/>
    <property type="match status" value="1"/>
</dbReference>
<dbReference type="SUPFAM" id="SSF57501">
    <property type="entry name" value="Cystine-knot cytokines"/>
    <property type="match status" value="1"/>
</dbReference>
<evidence type="ECO:0000256" key="9">
    <source>
        <dbReference type="ARBA" id="ARBA00069249"/>
    </source>
</evidence>
<dbReference type="Pfam" id="PF00688">
    <property type="entry name" value="TGFb_propeptide"/>
    <property type="match status" value="1"/>
</dbReference>
<keyword evidence="4" id="KW-0964">Secreted</keyword>